<feature type="transmembrane region" description="Helical" evidence="3">
    <location>
        <begin position="248"/>
        <end position="270"/>
    </location>
</feature>
<dbReference type="AlphaFoldDB" id="A0A538UE99"/>
<feature type="transmembrane region" description="Helical" evidence="3">
    <location>
        <begin position="142"/>
        <end position="164"/>
    </location>
</feature>
<name>A0A538UE99_UNCEI</name>
<evidence type="ECO:0000259" key="4">
    <source>
        <dbReference type="Pfam" id="PF25954"/>
    </source>
</evidence>
<comment type="subcellular location">
    <subcellularLocation>
        <location evidence="1">Cell envelope</location>
    </subcellularLocation>
</comment>
<feature type="transmembrane region" description="Helical" evidence="3">
    <location>
        <begin position="176"/>
        <end position="200"/>
    </location>
</feature>
<dbReference type="InterPro" id="IPR050465">
    <property type="entry name" value="UPF0194_transport"/>
</dbReference>
<dbReference type="Proteomes" id="UP000319771">
    <property type="component" value="Unassembled WGS sequence"/>
</dbReference>
<dbReference type="InterPro" id="IPR058792">
    <property type="entry name" value="Beta-barrel_RND_2"/>
</dbReference>
<evidence type="ECO:0000256" key="3">
    <source>
        <dbReference type="SAM" id="Phobius"/>
    </source>
</evidence>
<sequence>MKAQDLPKLRADLTWRRFVSEGQDSYIFKDEITQAYVKLDAISGSLALKLDGRTSLADLLAWASETWTSLDFDADYIADVVADLKRYGFIEDPFQRNAMLRARAREERAQITTSTFKNLMSIPFGTVDPDRFLTRTYPRIRFFFTAPAITIGLGLFVLSVYLIWTHRALMEDQTRGMLSGGGLHGVGLLLLWLTMIFTITIHELGHGYAVKHFGGKVSKIGFLFIFFLPAMFCDTSDSHLFANWKHRACVALAGTYAELYVAMLATVVWWATPGDLVVNKLAYNVILLASISGMALNFNPLIKLDGYFILSDVLDQPNLQEDAFGYLGYLVRRFVLRRKDQECPIEGRRRKRILAVYALASALYTIAFGILMFVIVREFLIKSLAFIGALIAALALAFVLSRLVRPLVRGAQAWALDHRGQVRRHQLPVLAGITLLLVGFFVLPMPGRRVFTVELEPVRTAALVAPEGLQLREAAWSSGTSVAAGQVLAVMDADREAALGGEREAEAGALRIRGSAAQRSGNDGAAVAARAGAVAAEAGARLMGQRVARSELRAPFAGRVLSSTLLGRAGARYEAGDTLCLVGDFAAVRATAHLWEFDLEDVQVGADVRVRLRAEPGRRLHGRVTEIQPVAEEVDGQRRYQVHIALDDPPQEMRAGLTGRASIPTPWRTPAAHLARMLARFVRLDLWV</sequence>
<keyword evidence="3" id="KW-1133">Transmembrane helix</keyword>
<dbReference type="PANTHER" id="PTHR32347">
    <property type="entry name" value="EFFLUX SYSTEM COMPONENT YKNX-RELATED"/>
    <property type="match status" value="1"/>
</dbReference>
<feature type="transmembrane region" description="Helical" evidence="3">
    <location>
        <begin position="282"/>
        <end position="302"/>
    </location>
</feature>
<feature type="transmembrane region" description="Helical" evidence="3">
    <location>
        <begin position="381"/>
        <end position="404"/>
    </location>
</feature>
<keyword evidence="2" id="KW-0175">Coiled coil</keyword>
<gene>
    <name evidence="5" type="ORF">E6K81_00765</name>
</gene>
<protein>
    <submittedName>
        <fullName evidence="5">HlyD family efflux transporter periplasmic adaptor subunit</fullName>
    </submittedName>
</protein>
<evidence type="ECO:0000313" key="6">
    <source>
        <dbReference type="Proteomes" id="UP000319771"/>
    </source>
</evidence>
<evidence type="ECO:0000313" key="5">
    <source>
        <dbReference type="EMBL" id="TMQ74206.1"/>
    </source>
</evidence>
<organism evidence="5 6">
    <name type="scientific">Eiseniibacteriota bacterium</name>
    <dbReference type="NCBI Taxonomy" id="2212470"/>
    <lineage>
        <taxon>Bacteria</taxon>
        <taxon>Candidatus Eiseniibacteriota</taxon>
    </lineage>
</organism>
<dbReference type="Pfam" id="PF25954">
    <property type="entry name" value="Beta-barrel_RND_2"/>
    <property type="match status" value="1"/>
</dbReference>
<feature type="transmembrane region" description="Helical" evidence="3">
    <location>
        <begin position="220"/>
        <end position="236"/>
    </location>
</feature>
<accession>A0A538UE99</accession>
<feature type="transmembrane region" description="Helical" evidence="3">
    <location>
        <begin position="425"/>
        <end position="443"/>
    </location>
</feature>
<dbReference type="GO" id="GO:0030313">
    <property type="term" value="C:cell envelope"/>
    <property type="evidence" value="ECO:0007669"/>
    <property type="project" value="UniProtKB-SubCell"/>
</dbReference>
<evidence type="ECO:0000256" key="1">
    <source>
        <dbReference type="ARBA" id="ARBA00004196"/>
    </source>
</evidence>
<dbReference type="PANTHER" id="PTHR32347:SF23">
    <property type="entry name" value="BLL5650 PROTEIN"/>
    <property type="match status" value="1"/>
</dbReference>
<proteinExistence type="predicted"/>
<keyword evidence="3" id="KW-0472">Membrane</keyword>
<comment type="caution">
    <text evidence="5">The sequence shown here is derived from an EMBL/GenBank/DDBJ whole genome shotgun (WGS) entry which is preliminary data.</text>
</comment>
<dbReference type="EMBL" id="VBPB01000007">
    <property type="protein sequence ID" value="TMQ74206.1"/>
    <property type="molecule type" value="Genomic_DNA"/>
</dbReference>
<keyword evidence="3" id="KW-0812">Transmembrane</keyword>
<reference evidence="5 6" key="1">
    <citation type="journal article" date="2019" name="Nat. Microbiol.">
        <title>Mediterranean grassland soil C-N compound turnover is dependent on rainfall and depth, and is mediated by genomically divergent microorganisms.</title>
        <authorList>
            <person name="Diamond S."/>
            <person name="Andeer P.F."/>
            <person name="Li Z."/>
            <person name="Crits-Christoph A."/>
            <person name="Burstein D."/>
            <person name="Anantharaman K."/>
            <person name="Lane K.R."/>
            <person name="Thomas B.C."/>
            <person name="Pan C."/>
            <person name="Northen T.R."/>
            <person name="Banfield J.F."/>
        </authorList>
    </citation>
    <scope>NUCLEOTIDE SEQUENCE [LARGE SCALE GENOMIC DNA]</scope>
    <source>
        <strain evidence="5">WS_11</strain>
    </source>
</reference>
<dbReference type="CDD" id="cd05709">
    <property type="entry name" value="S2P-M50"/>
    <property type="match status" value="1"/>
</dbReference>
<dbReference type="Gene3D" id="2.40.30.170">
    <property type="match status" value="1"/>
</dbReference>
<evidence type="ECO:0000256" key="2">
    <source>
        <dbReference type="ARBA" id="ARBA00023054"/>
    </source>
</evidence>
<feature type="domain" description="CusB-like beta-barrel" evidence="4">
    <location>
        <begin position="591"/>
        <end position="663"/>
    </location>
</feature>
<feature type="transmembrane region" description="Helical" evidence="3">
    <location>
        <begin position="354"/>
        <end position="375"/>
    </location>
</feature>